<evidence type="ECO:0000256" key="2">
    <source>
        <dbReference type="ARBA" id="ARBA00022801"/>
    </source>
</evidence>
<reference evidence="4" key="1">
    <citation type="submission" date="2018-05" db="EMBL/GenBank/DDBJ databases">
        <authorList>
            <person name="Lanie J.A."/>
            <person name="Ng W.-L."/>
            <person name="Kazmierczak K.M."/>
            <person name="Andrzejewski T.M."/>
            <person name="Davidsen T.M."/>
            <person name="Wayne K.J."/>
            <person name="Tettelin H."/>
            <person name="Glass J.I."/>
            <person name="Rusch D."/>
            <person name="Podicherti R."/>
            <person name="Tsui H.-C.T."/>
            <person name="Winkler M.E."/>
        </authorList>
    </citation>
    <scope>NUCLEOTIDE SEQUENCE</scope>
</reference>
<organism evidence="4">
    <name type="scientific">marine metagenome</name>
    <dbReference type="NCBI Taxonomy" id="408172"/>
    <lineage>
        <taxon>unclassified sequences</taxon>
        <taxon>metagenomes</taxon>
        <taxon>ecological metagenomes</taxon>
    </lineage>
</organism>
<evidence type="ECO:0000256" key="1">
    <source>
        <dbReference type="ARBA" id="ARBA00022722"/>
    </source>
</evidence>
<sequence>MESPYNIVLIDNRNKLSKLDILKEDAIVNDSSHTYCIGFDAEFISKSNYPRSFNKCRNWIIDTPTNEAVCLIQIASKKYVFLIYLPGIGLPLPKRLQKIILSEKWLKTGVGIEGDLRKICQNYRLSHFHGSFELKTLAEVGNIKKPNLVNLYSLFVGKQHYKDKSQSVCNWSLPLRESKKIKYAARDAIMSYQLFQYMLEPTLNHIHSKSESKLDVQLEINLEENLNIIEKNDSILLGTHLKSSDIHKISEIILSINNMYPDFSYIEPSLDKSRYSKLRKTARSALKKCTKIESKLMNQLRITLINGCQMKGYSSNICSSL</sequence>
<dbReference type="InterPro" id="IPR002562">
    <property type="entry name" value="3'-5'_exonuclease_dom"/>
</dbReference>
<dbReference type="GO" id="GO:0006139">
    <property type="term" value="P:nucleobase-containing compound metabolic process"/>
    <property type="evidence" value="ECO:0007669"/>
    <property type="project" value="InterPro"/>
</dbReference>
<feature type="domain" description="3'-5' exonuclease" evidence="3">
    <location>
        <begin position="66"/>
        <end position="199"/>
    </location>
</feature>
<dbReference type="InterPro" id="IPR051132">
    <property type="entry name" value="3-5_Exonuclease_domain"/>
</dbReference>
<dbReference type="GO" id="GO:0003676">
    <property type="term" value="F:nucleic acid binding"/>
    <property type="evidence" value="ECO:0007669"/>
    <property type="project" value="InterPro"/>
</dbReference>
<keyword evidence="1" id="KW-0540">Nuclease</keyword>
<dbReference type="PANTHER" id="PTHR13620">
    <property type="entry name" value="3-5 EXONUCLEASE"/>
    <property type="match status" value="1"/>
</dbReference>
<dbReference type="InterPro" id="IPR036397">
    <property type="entry name" value="RNaseH_sf"/>
</dbReference>
<dbReference type="Pfam" id="PF01612">
    <property type="entry name" value="DNA_pol_A_exo1"/>
    <property type="match status" value="1"/>
</dbReference>
<dbReference type="InterPro" id="IPR012337">
    <property type="entry name" value="RNaseH-like_sf"/>
</dbReference>
<name>A0A382BG57_9ZZZZ</name>
<evidence type="ECO:0000313" key="4">
    <source>
        <dbReference type="EMBL" id="SVB12634.1"/>
    </source>
</evidence>
<dbReference type="GO" id="GO:0005634">
    <property type="term" value="C:nucleus"/>
    <property type="evidence" value="ECO:0007669"/>
    <property type="project" value="TreeGrafter"/>
</dbReference>
<keyword evidence="2" id="KW-0378">Hydrolase</keyword>
<dbReference type="GO" id="GO:0005737">
    <property type="term" value="C:cytoplasm"/>
    <property type="evidence" value="ECO:0007669"/>
    <property type="project" value="TreeGrafter"/>
</dbReference>
<protein>
    <recommendedName>
        <fullName evidence="3">3'-5' exonuclease domain-containing protein</fullName>
    </recommendedName>
</protein>
<dbReference type="SUPFAM" id="SSF53098">
    <property type="entry name" value="Ribonuclease H-like"/>
    <property type="match status" value="1"/>
</dbReference>
<gene>
    <name evidence="4" type="ORF">METZ01_LOCUS165488</name>
</gene>
<dbReference type="GO" id="GO:0008408">
    <property type="term" value="F:3'-5' exonuclease activity"/>
    <property type="evidence" value="ECO:0007669"/>
    <property type="project" value="InterPro"/>
</dbReference>
<dbReference type="PANTHER" id="PTHR13620:SF104">
    <property type="entry name" value="EXONUCLEASE 3'-5' DOMAIN-CONTAINING PROTEIN 2"/>
    <property type="match status" value="1"/>
</dbReference>
<dbReference type="AlphaFoldDB" id="A0A382BG57"/>
<proteinExistence type="predicted"/>
<accession>A0A382BG57</accession>
<evidence type="ECO:0000259" key="3">
    <source>
        <dbReference type="Pfam" id="PF01612"/>
    </source>
</evidence>
<dbReference type="EMBL" id="UINC01029619">
    <property type="protein sequence ID" value="SVB12634.1"/>
    <property type="molecule type" value="Genomic_DNA"/>
</dbReference>
<dbReference type="Gene3D" id="3.30.420.10">
    <property type="entry name" value="Ribonuclease H-like superfamily/Ribonuclease H"/>
    <property type="match status" value="1"/>
</dbReference>
<feature type="non-terminal residue" evidence="4">
    <location>
        <position position="321"/>
    </location>
</feature>